<dbReference type="Gene3D" id="3.60.10.10">
    <property type="entry name" value="Endonuclease/exonuclease/phosphatase"/>
    <property type="match status" value="2"/>
</dbReference>
<comment type="similarity">
    <text evidence="1">Belongs to the inositol polyphosphate 5-phosphatase family.</text>
</comment>
<evidence type="ECO:0000313" key="6">
    <source>
        <dbReference type="Proteomes" id="UP000886520"/>
    </source>
</evidence>
<dbReference type="GO" id="GO:0004445">
    <property type="term" value="F:inositol-polyphosphate 5-phosphatase activity"/>
    <property type="evidence" value="ECO:0007669"/>
    <property type="project" value="InterPro"/>
</dbReference>
<evidence type="ECO:0000256" key="2">
    <source>
        <dbReference type="ARBA" id="ARBA00022801"/>
    </source>
</evidence>
<keyword evidence="6" id="KW-1185">Reference proteome</keyword>
<dbReference type="InterPro" id="IPR036691">
    <property type="entry name" value="Endo/exonu/phosph_ase_sf"/>
</dbReference>
<protein>
    <recommendedName>
        <fullName evidence="4">Inositol polyphosphate-related phosphatase domain-containing protein</fullName>
    </recommendedName>
</protein>
<proteinExistence type="inferred from homology"/>
<feature type="region of interest" description="Disordered" evidence="3">
    <location>
        <begin position="203"/>
        <end position="233"/>
    </location>
</feature>
<reference evidence="5" key="1">
    <citation type="submission" date="2021-01" db="EMBL/GenBank/DDBJ databases">
        <title>Adiantum capillus-veneris genome.</title>
        <authorList>
            <person name="Fang Y."/>
            <person name="Liao Q."/>
        </authorList>
    </citation>
    <scope>NUCLEOTIDE SEQUENCE</scope>
    <source>
        <strain evidence="5">H3</strain>
        <tissue evidence="5">Leaf</tissue>
    </source>
</reference>
<dbReference type="EMBL" id="JABFUD020000019">
    <property type="protein sequence ID" value="KAI5065382.1"/>
    <property type="molecule type" value="Genomic_DNA"/>
</dbReference>
<dbReference type="SUPFAM" id="SSF56219">
    <property type="entry name" value="DNase I-like"/>
    <property type="match status" value="1"/>
</dbReference>
<dbReference type="InterPro" id="IPR045849">
    <property type="entry name" value="IP5P_plant"/>
</dbReference>
<name>A0A9D4UCZ7_ADICA</name>
<feature type="compositionally biased region" description="Polar residues" evidence="3">
    <location>
        <begin position="203"/>
        <end position="220"/>
    </location>
</feature>
<dbReference type="SMART" id="SM00128">
    <property type="entry name" value="IPPc"/>
    <property type="match status" value="1"/>
</dbReference>
<dbReference type="InterPro" id="IPR000300">
    <property type="entry name" value="IPPc"/>
</dbReference>
<dbReference type="PANTHER" id="PTHR45666">
    <property type="entry name" value="TYPE IV INOSITOL POLYPHOSPHATE 5-PHOSPHATASE 9"/>
    <property type="match status" value="1"/>
</dbReference>
<evidence type="ECO:0000313" key="5">
    <source>
        <dbReference type="EMBL" id="KAI5065382.1"/>
    </source>
</evidence>
<dbReference type="OrthoDB" id="2248459at2759"/>
<dbReference type="GO" id="GO:0046856">
    <property type="term" value="P:phosphatidylinositol dephosphorylation"/>
    <property type="evidence" value="ECO:0007669"/>
    <property type="project" value="InterPro"/>
</dbReference>
<organism evidence="5 6">
    <name type="scientific">Adiantum capillus-veneris</name>
    <name type="common">Maidenhair fern</name>
    <dbReference type="NCBI Taxonomy" id="13818"/>
    <lineage>
        <taxon>Eukaryota</taxon>
        <taxon>Viridiplantae</taxon>
        <taxon>Streptophyta</taxon>
        <taxon>Embryophyta</taxon>
        <taxon>Tracheophyta</taxon>
        <taxon>Polypodiopsida</taxon>
        <taxon>Polypodiidae</taxon>
        <taxon>Polypodiales</taxon>
        <taxon>Pteridineae</taxon>
        <taxon>Pteridaceae</taxon>
        <taxon>Vittarioideae</taxon>
        <taxon>Adiantum</taxon>
    </lineage>
</organism>
<gene>
    <name evidence="5" type="ORF">GOP47_0020077</name>
</gene>
<feature type="domain" description="Inositol polyphosphate-related phosphatase" evidence="4">
    <location>
        <begin position="249"/>
        <end position="559"/>
    </location>
</feature>
<evidence type="ECO:0000259" key="4">
    <source>
        <dbReference type="SMART" id="SM00128"/>
    </source>
</evidence>
<keyword evidence="2" id="KW-0378">Hydrolase</keyword>
<dbReference type="GO" id="GO:0034485">
    <property type="term" value="F:phosphatidylinositol-3,4,5-trisphosphate 5-phosphatase activity"/>
    <property type="evidence" value="ECO:0007669"/>
    <property type="project" value="TreeGrafter"/>
</dbReference>
<dbReference type="Proteomes" id="UP000886520">
    <property type="component" value="Chromosome 19"/>
</dbReference>
<accession>A0A9D4UCZ7</accession>
<dbReference type="AlphaFoldDB" id="A0A9D4UCZ7"/>
<comment type="caution">
    <text evidence="5">The sequence shown here is derived from an EMBL/GenBank/DDBJ whole genome shotgun (WGS) entry which is preliminary data.</text>
</comment>
<evidence type="ECO:0000256" key="3">
    <source>
        <dbReference type="SAM" id="MobiDB-lite"/>
    </source>
</evidence>
<sequence length="602" mass="67744">MGARRGRKSARLSKLWSRLSLRRWLSSGPRQTNHSFFMVDEYPQADDTETDLSEDEGFLDFETFEKARHSFSVAELEFHSSIPAPICPPVRARHSSATLMPQDAEILRSKLTEKQQYKIFVATWNVGGKPPNEEVPLEEWLGLEAPADIYVLGFQEVVPLNAGNVLGSENTVPAAKWLHLIRNVLNSTNAPFQNLRRSCSTPSSMWQNTVQENPSSTGQRTGEENITMRDDNASAVNPTSLVETMPSSVAGDTHAALDHFLSNIECWDPFLDEAQIYNMRTSLNCMQVDGDNTHVPCLSPSLSTRSIRCKSSVSKTHFSLIASKQMVGIFISVWVRSDLRRHVRNLKVSCVGCGLLGYLGNKGSISISMCIHQTSICFVCTHLTSGQRDKDELKRNSDVSEILRRTQFRSSSGKYNVHAGGELCPESILEHDSSVIWLGDLNYRLVLPPNDTRSLLAQADWSALLEKDQLNIHRKAGRVFAGWQEGDIAFAPTYKYRANSDCYALEKLKGEKHRTPAWCDRILWYGSGLKQLSYVRAEARHSDHRPVFAIFLAEVEALSRQKLRDFLLLSAAKVQAEELLLLPPNSTHHQVEHEDETRFCEV</sequence>
<feature type="compositionally biased region" description="Basic and acidic residues" evidence="3">
    <location>
        <begin position="221"/>
        <end position="232"/>
    </location>
</feature>
<dbReference type="PANTHER" id="PTHR45666:SF15">
    <property type="entry name" value="TYPE I INOSITOL POLYPHOSPHATE 5-PHOSPHATASE 8"/>
    <property type="match status" value="1"/>
</dbReference>
<evidence type="ECO:0000256" key="1">
    <source>
        <dbReference type="ARBA" id="ARBA00010768"/>
    </source>
</evidence>
<dbReference type="GO" id="GO:0004439">
    <property type="term" value="F:phosphatidylinositol-4,5-bisphosphate 5-phosphatase activity"/>
    <property type="evidence" value="ECO:0007669"/>
    <property type="project" value="TreeGrafter"/>
</dbReference>
<dbReference type="Pfam" id="PF22669">
    <property type="entry name" value="Exo_endo_phos2"/>
    <property type="match status" value="2"/>
</dbReference>